<reference evidence="12 13" key="1">
    <citation type="submission" date="2024-03" db="EMBL/GenBank/DDBJ databases">
        <authorList>
            <person name="Brejova B."/>
        </authorList>
    </citation>
    <scope>NUCLEOTIDE SEQUENCE [LARGE SCALE GENOMIC DNA]</scope>
    <source>
        <strain evidence="12 13">CBS 14171</strain>
    </source>
</reference>
<evidence type="ECO:0000256" key="9">
    <source>
        <dbReference type="ARBA" id="ARBA00023136"/>
    </source>
</evidence>
<evidence type="ECO:0000256" key="1">
    <source>
        <dbReference type="ARBA" id="ARBA00004643"/>
    </source>
</evidence>
<protein>
    <recommendedName>
        <fullName evidence="4 11">Protein PBN1</fullName>
    </recommendedName>
</protein>
<evidence type="ECO:0000256" key="10">
    <source>
        <dbReference type="ARBA" id="ARBA00023180"/>
    </source>
</evidence>
<sequence>MQRHRATVYYPKLSQHNLIESLTSTNLKLQAPPNERFAIENRYMLPIATKPLVHIHQLRIQSKPPPPDTATATSSESEIFPFEFTPGLNIHVIPKNTIDDSDNDEFYAELKSVLLDLVEIEIGDREWTLSNGALFHFSTRASPLHANSTLLNVPNLPSLPIYDLIYNDGSFVVRNLDLDVDGVEYEMELGTYKEIGLFAKDTKVSISKDDVVLSGMRVVLDGVTEQQQQQQQQAQEGENRHKTLFHLKPRHRYLTNKVESRVLSAGLHPVLSTSFERDAPLLGGGGGDDDVEQCQLFYYLNLNRSLIFDEYQDVPADATLLVNEGIHNLESPEYKIEQWGNELMFELGEGSDNAGAPPQGVNLTLHSRYQLPRNNESLVYTEIYNAHPQLFYACQVKEGHLLAKQPFDTKKFSRLGGNYEGYFNNDTVFYHFEQVNPSPLLSFNIPHGTTTFDRINSSTFITLLIGILIILAGVWKKLAKSSTPVSQSKKTE</sequence>
<dbReference type="Pfam" id="PF08320">
    <property type="entry name" value="PIG-X"/>
    <property type="match status" value="1"/>
</dbReference>
<comment type="function">
    <text evidence="11">Required for proper folding and/or the stability of a subset of proteins in the endoplasmic reticulum. Component of glycosylphosphatidylinositol-mannosyltransferase 1 which transfers the first of the 4 mannoses in the GPI-anchor precursors during GPI-anchor biosynthesis. Probably acts by stabilizing the mannosyltransferase GPI14.</text>
</comment>
<keyword evidence="8 11" id="KW-1133">Transmembrane helix</keyword>
<name>A0ABP0ZS57_9ASCO</name>
<keyword evidence="13" id="KW-1185">Reference proteome</keyword>
<keyword evidence="6 11" id="KW-0812">Transmembrane</keyword>
<keyword evidence="7 11" id="KW-0256">Endoplasmic reticulum</keyword>
<evidence type="ECO:0000256" key="6">
    <source>
        <dbReference type="ARBA" id="ARBA00022692"/>
    </source>
</evidence>
<evidence type="ECO:0000256" key="5">
    <source>
        <dbReference type="ARBA" id="ARBA00022502"/>
    </source>
</evidence>
<dbReference type="PANTHER" id="PTHR28533:SF1">
    <property type="entry name" value="PROTEIN PBN1"/>
    <property type="match status" value="1"/>
</dbReference>
<dbReference type="RefSeq" id="XP_066831202.1">
    <property type="nucleotide sequence ID" value="XM_066974466.1"/>
</dbReference>
<dbReference type="SMART" id="SM00780">
    <property type="entry name" value="PIG-X"/>
    <property type="match status" value="1"/>
</dbReference>
<comment type="similarity">
    <text evidence="3 11">Belongs to the PIGX family.</text>
</comment>
<dbReference type="PANTHER" id="PTHR28533">
    <property type="entry name" value="PROTEIN PBN1"/>
    <property type="match status" value="1"/>
</dbReference>
<dbReference type="Proteomes" id="UP001497383">
    <property type="component" value="Chromosome 5"/>
</dbReference>
<evidence type="ECO:0000313" key="12">
    <source>
        <dbReference type="EMBL" id="CAK9440164.1"/>
    </source>
</evidence>
<feature type="transmembrane region" description="Helical" evidence="11">
    <location>
        <begin position="455"/>
        <end position="475"/>
    </location>
</feature>
<comment type="pathway">
    <text evidence="2 11">Glycolipid biosynthesis; glycosylphosphatidylinositol-anchor biosynthesis.</text>
</comment>
<proteinExistence type="inferred from homology"/>
<keyword evidence="10" id="KW-0325">Glycoprotein</keyword>
<dbReference type="InterPro" id="IPR042322">
    <property type="entry name" value="Pbn1"/>
</dbReference>
<evidence type="ECO:0000256" key="11">
    <source>
        <dbReference type="RuleBase" id="RU366056"/>
    </source>
</evidence>
<evidence type="ECO:0000256" key="8">
    <source>
        <dbReference type="ARBA" id="ARBA00022989"/>
    </source>
</evidence>
<dbReference type="EMBL" id="OZ022409">
    <property type="protein sequence ID" value="CAK9440164.1"/>
    <property type="molecule type" value="Genomic_DNA"/>
</dbReference>
<accession>A0ABP0ZS57</accession>
<evidence type="ECO:0000313" key="13">
    <source>
        <dbReference type="Proteomes" id="UP001497383"/>
    </source>
</evidence>
<dbReference type="InterPro" id="IPR013233">
    <property type="entry name" value="PIG-X/PBN1"/>
</dbReference>
<keyword evidence="5 11" id="KW-0337">GPI-anchor biosynthesis</keyword>
<evidence type="ECO:0000256" key="3">
    <source>
        <dbReference type="ARBA" id="ARBA00010345"/>
    </source>
</evidence>
<comment type="subcellular location">
    <subcellularLocation>
        <location evidence="11">Endoplasmic reticulum membrane</location>
        <topology evidence="11">Single-pass membrane protein</topology>
    </subcellularLocation>
    <subcellularLocation>
        <location evidence="1">Endoplasmic reticulum membrane</location>
        <topology evidence="1">Single-pass type III membrane protein</topology>
    </subcellularLocation>
</comment>
<evidence type="ECO:0000256" key="7">
    <source>
        <dbReference type="ARBA" id="ARBA00022824"/>
    </source>
</evidence>
<evidence type="ECO:0000256" key="2">
    <source>
        <dbReference type="ARBA" id="ARBA00004687"/>
    </source>
</evidence>
<organism evidence="12 13">
    <name type="scientific">Lodderomyces beijingensis</name>
    <dbReference type="NCBI Taxonomy" id="1775926"/>
    <lineage>
        <taxon>Eukaryota</taxon>
        <taxon>Fungi</taxon>
        <taxon>Dikarya</taxon>
        <taxon>Ascomycota</taxon>
        <taxon>Saccharomycotina</taxon>
        <taxon>Pichiomycetes</taxon>
        <taxon>Debaryomycetaceae</taxon>
        <taxon>Candida/Lodderomyces clade</taxon>
        <taxon>Lodderomyces</taxon>
    </lineage>
</organism>
<evidence type="ECO:0000256" key="4">
    <source>
        <dbReference type="ARBA" id="ARBA00020410"/>
    </source>
</evidence>
<dbReference type="GeneID" id="92209460"/>
<keyword evidence="9 11" id="KW-0472">Membrane</keyword>
<gene>
    <name evidence="12" type="ORF">LODBEIA_P42640</name>
</gene>